<sequence length="627" mass="71495">MIFSELMTQLEEGDIPFKLDPLLFNQELHNNKVKNDLLYMIINDNQNSINLSEFISELTSLDDSNESKNIKFLFRDLYEKRVHEIQKRVLNLPEHTDDEIRVKKDKINEITSTYINIVKPLGVGIKEKLVKDRLVDHYLSSSEDIQLAKETRLDELYRLISSEKIFSSDMFLGIAGKPKLLTRDEKVSIAKESKNVIKKYIDEFDVTASEFSSLLKNKNLGDFQKNQLRSSILELIKSDELSDAFKATLLSTTLKGSISKDKEMSLYNEHVKSVITPDIANHILDEITKEPKGTNKNIYSDFTAKQCIEKIICFHKNTLEEQDSIGVDIIGTIDDFKLIEIKLKNLGYDEAEMEAVISKSKEKPFDAARENISKVDGSLCLITSNSTRRDFKDISQEIAALQIELNFSTNTILTNSGKLKQKLLDANSWSKRKLLSDDRSFALREEARFFDTRFNRDYSRFHNEERDSDIKRVEFKSSNGKLLCVAEKDPLSNKSFYIRLDSKVKCDKDIASLMVLQYMKMNPNQDGIEVRPPKDSNPAYTEAFIKEVVKASIKAGFSCDKIKVASNDNVSKFDADRLRLEAINEIASNKPEAAVTAPSATSEEDKADEYQLKSGVSPVLRSSNRIK</sequence>
<evidence type="ECO:0000313" key="3">
    <source>
        <dbReference type="Proteomes" id="UP000241426"/>
    </source>
</evidence>
<protein>
    <submittedName>
        <fullName evidence="2">Uncharacterized protein</fullName>
    </submittedName>
</protein>
<name>A0A2T3KN09_9GAMM</name>
<feature type="region of interest" description="Disordered" evidence="1">
    <location>
        <begin position="591"/>
        <end position="627"/>
    </location>
</feature>
<reference evidence="2 3" key="1">
    <citation type="submission" date="2018-01" db="EMBL/GenBank/DDBJ databases">
        <title>Whole genome sequencing of Histamine producing bacteria.</title>
        <authorList>
            <person name="Butler K."/>
        </authorList>
    </citation>
    <scope>NUCLEOTIDE SEQUENCE [LARGE SCALE GENOMIC DNA]</scope>
    <source>
        <strain evidence="2 3">FS-7.2</strain>
    </source>
</reference>
<dbReference type="EMBL" id="PYNF01000002">
    <property type="protein sequence ID" value="PSV01162.1"/>
    <property type="molecule type" value="Genomic_DNA"/>
</dbReference>
<comment type="caution">
    <text evidence="2">The sequence shown here is derived from an EMBL/GenBank/DDBJ whole genome shotgun (WGS) entry which is preliminary data.</text>
</comment>
<proteinExistence type="predicted"/>
<dbReference type="RefSeq" id="WP_107288889.1">
    <property type="nucleotide sequence ID" value="NZ_PYNF01000002.1"/>
</dbReference>
<organism evidence="2 3">
    <name type="scientific">Photobacterium kishitanii</name>
    <dbReference type="NCBI Taxonomy" id="318456"/>
    <lineage>
        <taxon>Bacteria</taxon>
        <taxon>Pseudomonadati</taxon>
        <taxon>Pseudomonadota</taxon>
        <taxon>Gammaproteobacteria</taxon>
        <taxon>Vibrionales</taxon>
        <taxon>Vibrionaceae</taxon>
        <taxon>Photobacterium</taxon>
    </lineage>
</organism>
<dbReference type="Proteomes" id="UP000241426">
    <property type="component" value="Unassembled WGS sequence"/>
</dbReference>
<accession>A0A2T3KN09</accession>
<evidence type="ECO:0000256" key="1">
    <source>
        <dbReference type="SAM" id="MobiDB-lite"/>
    </source>
</evidence>
<dbReference type="AlphaFoldDB" id="A0A2T3KN09"/>
<evidence type="ECO:0000313" key="2">
    <source>
        <dbReference type="EMBL" id="PSV01162.1"/>
    </source>
</evidence>
<gene>
    <name evidence="2" type="ORF">C9J27_03825</name>
</gene>